<dbReference type="InterPro" id="IPR010982">
    <property type="entry name" value="Lambda_DNA-bd_dom_sf"/>
</dbReference>
<name>A0A0U5KJM5_LIMRT</name>
<dbReference type="Proteomes" id="UP000235484">
    <property type="component" value="Unassembled WGS sequence"/>
</dbReference>
<dbReference type="SUPFAM" id="SSF47413">
    <property type="entry name" value="lambda repressor-like DNA-binding domains"/>
    <property type="match status" value="1"/>
</dbReference>
<dbReference type="CDD" id="cd00093">
    <property type="entry name" value="HTH_XRE"/>
    <property type="match status" value="1"/>
</dbReference>
<dbReference type="SMART" id="SM00530">
    <property type="entry name" value="HTH_XRE"/>
    <property type="match status" value="1"/>
</dbReference>
<dbReference type="RefSeq" id="WP_102816165.1">
    <property type="nucleotide sequence ID" value="NZ_LN887566.1"/>
</dbReference>
<dbReference type="PANTHER" id="PTHR46797:SF1">
    <property type="entry name" value="METHYLPHOSPHONATE SYNTHASE"/>
    <property type="match status" value="1"/>
</dbReference>
<dbReference type="InterPro" id="IPR001387">
    <property type="entry name" value="Cro/C1-type_HTH"/>
</dbReference>
<dbReference type="GO" id="GO:0003677">
    <property type="term" value="F:DNA binding"/>
    <property type="evidence" value="ECO:0007669"/>
    <property type="project" value="UniProtKB-KW"/>
</dbReference>
<accession>A0A0U5KJM5</accession>
<proteinExistence type="predicted"/>
<dbReference type="PROSITE" id="PS50943">
    <property type="entry name" value="HTH_CROC1"/>
    <property type="match status" value="1"/>
</dbReference>
<dbReference type="EMBL" id="LN887566">
    <property type="protein sequence ID" value="CUR40740.1"/>
    <property type="molecule type" value="Genomic_DNA"/>
</dbReference>
<dbReference type="AlphaFoldDB" id="A0A0U5KJM5"/>
<evidence type="ECO:0000313" key="4">
    <source>
        <dbReference type="Proteomes" id="UP000235484"/>
    </source>
</evidence>
<evidence type="ECO:0000256" key="1">
    <source>
        <dbReference type="ARBA" id="ARBA00023125"/>
    </source>
</evidence>
<sequence>MNNLGANIRARRHELGITQEQLSNNTGLSINYISRLEVGTANNVSAKTLLKIAEVLKTSMDKLVNGSSDTANMGYYQKKLWQALNEMNEQQAEQVSKNVLGLINLNKK</sequence>
<dbReference type="PANTHER" id="PTHR46797">
    <property type="entry name" value="HTH-TYPE TRANSCRIPTIONAL REGULATOR"/>
    <property type="match status" value="1"/>
</dbReference>
<keyword evidence="1" id="KW-0238">DNA-binding</keyword>
<protein>
    <recommendedName>
        <fullName evidence="2">HTH cro/C1-type domain-containing protein</fullName>
    </recommendedName>
</protein>
<gene>
    <name evidence="3" type="ORF">LRLP16767_LR202_00799</name>
</gene>
<dbReference type="InterPro" id="IPR050807">
    <property type="entry name" value="TransReg_Diox_bact_type"/>
</dbReference>
<dbReference type="Pfam" id="PF01381">
    <property type="entry name" value="HTH_3"/>
    <property type="match status" value="1"/>
</dbReference>
<feature type="domain" description="HTH cro/C1-type" evidence="2">
    <location>
        <begin position="8"/>
        <end position="63"/>
    </location>
</feature>
<dbReference type="GO" id="GO:0005829">
    <property type="term" value="C:cytosol"/>
    <property type="evidence" value="ECO:0007669"/>
    <property type="project" value="TreeGrafter"/>
</dbReference>
<organism evidence="3 4">
    <name type="scientific">Limosilactobacillus reuteri</name>
    <name type="common">Lactobacillus reuteri</name>
    <dbReference type="NCBI Taxonomy" id="1598"/>
    <lineage>
        <taxon>Bacteria</taxon>
        <taxon>Bacillati</taxon>
        <taxon>Bacillota</taxon>
        <taxon>Bacilli</taxon>
        <taxon>Lactobacillales</taxon>
        <taxon>Lactobacillaceae</taxon>
        <taxon>Limosilactobacillus</taxon>
    </lineage>
</organism>
<dbReference type="GO" id="GO:0003700">
    <property type="term" value="F:DNA-binding transcription factor activity"/>
    <property type="evidence" value="ECO:0007669"/>
    <property type="project" value="TreeGrafter"/>
</dbReference>
<evidence type="ECO:0000259" key="2">
    <source>
        <dbReference type="PROSITE" id="PS50943"/>
    </source>
</evidence>
<reference evidence="4" key="1">
    <citation type="submission" date="2015-10" db="EMBL/GenBank/DDBJ databases">
        <authorList>
            <person name="Crossman L.C."/>
        </authorList>
    </citation>
    <scope>NUCLEOTIDE SEQUENCE [LARGE SCALE GENOMIC DNA]</scope>
    <source>
        <strain evidence="4">20-2</strain>
    </source>
</reference>
<evidence type="ECO:0000313" key="3">
    <source>
        <dbReference type="EMBL" id="CUR40740.1"/>
    </source>
</evidence>
<dbReference type="Gene3D" id="1.10.260.40">
    <property type="entry name" value="lambda repressor-like DNA-binding domains"/>
    <property type="match status" value="1"/>
</dbReference>